<sequence length="52" mass="6324">MPQMSNLWWLTLMIYFSIIFITTMTMMFPYSSTPSIKLKKSIKTTKPKMWLW</sequence>
<dbReference type="AlphaFoldDB" id="A0A7T0NC25"/>
<evidence type="ECO:0000256" key="1">
    <source>
        <dbReference type="SAM" id="Phobius"/>
    </source>
</evidence>
<name>A0A7T0NC25_9ORTH</name>
<keyword evidence="1" id="KW-0812">Transmembrane</keyword>
<feature type="transmembrane region" description="Helical" evidence="1">
    <location>
        <begin position="6"/>
        <end position="30"/>
    </location>
</feature>
<gene>
    <name evidence="2" type="primary">ATP8</name>
</gene>
<evidence type="ECO:0000313" key="2">
    <source>
        <dbReference type="EMBL" id="QPK42061.1"/>
    </source>
</evidence>
<keyword evidence="1" id="KW-1133">Transmembrane helix</keyword>
<protein>
    <submittedName>
        <fullName evidence="2">ATP synthase F0 subunit 8</fullName>
    </submittedName>
</protein>
<organism evidence="2">
    <name type="scientific">Falconius longicornis</name>
    <dbReference type="NCBI Taxonomy" id="2793211"/>
    <lineage>
        <taxon>Eukaryota</taxon>
        <taxon>Metazoa</taxon>
        <taxon>Ecdysozoa</taxon>
        <taxon>Arthropoda</taxon>
        <taxon>Hexapoda</taxon>
        <taxon>Insecta</taxon>
        <taxon>Pterygota</taxon>
        <taxon>Neoptera</taxon>
        <taxon>Polyneoptera</taxon>
        <taxon>Orthoptera</taxon>
        <taxon>Caelifera</taxon>
        <taxon>Acrididea</taxon>
        <taxon>Tetrigoidea</taxon>
        <taxon>Tetrigidae</taxon>
        <taxon>Scelimeninae</taxon>
        <taxon>Falconius</taxon>
    </lineage>
</organism>
<keyword evidence="1" id="KW-0472">Membrane</keyword>
<reference evidence="2" key="1">
    <citation type="submission" date="2020-03" db="EMBL/GenBank/DDBJ databases">
        <title>The mitochondrial genomes of eight Scelimeninae species (Orthoptera: Tetrigoidea): deep insights into structural characteristics and phylogenetic implications.</title>
        <authorList>
            <person name="Li R."/>
            <person name="Li X.-D."/>
        </authorList>
    </citation>
    <scope>NUCLEOTIDE SEQUENCE</scope>
</reference>
<accession>A0A7T0NC25</accession>
<keyword evidence="2" id="KW-0496">Mitochondrion</keyword>
<geneLocation type="mitochondrion" evidence="2"/>
<dbReference type="EMBL" id="MT162543">
    <property type="protein sequence ID" value="QPK42061.1"/>
    <property type="molecule type" value="Genomic_DNA"/>
</dbReference>
<proteinExistence type="predicted"/>